<evidence type="ECO:0000313" key="2">
    <source>
        <dbReference type="EMBL" id="OYR53632.1"/>
    </source>
</evidence>
<name>A0A256IBT4_9EURY</name>
<proteinExistence type="predicted"/>
<keyword evidence="1" id="KW-0472">Membrane</keyword>
<dbReference type="OrthoDB" id="321779at2157"/>
<feature type="transmembrane region" description="Helical" evidence="1">
    <location>
        <begin position="56"/>
        <end position="76"/>
    </location>
</feature>
<reference evidence="2 3" key="1">
    <citation type="journal article" date="2014" name="Front. Microbiol.">
        <title>Population and genomic analysis of the genus Halorubrum.</title>
        <authorList>
            <person name="Fullmer M.S."/>
            <person name="Soucy S.M."/>
            <person name="Swithers K.S."/>
            <person name="Makkay A.M."/>
            <person name="Wheeler R."/>
            <person name="Ventosa A."/>
            <person name="Gogarten J.P."/>
            <person name="Papke R.T."/>
        </authorList>
    </citation>
    <scope>NUCLEOTIDE SEQUENCE [LARGE SCALE GENOMIC DNA]</scope>
    <source>
        <strain evidence="2 3">Cb34</strain>
    </source>
</reference>
<keyword evidence="1" id="KW-0812">Transmembrane</keyword>
<feature type="transmembrane region" description="Helical" evidence="1">
    <location>
        <begin position="17"/>
        <end position="36"/>
    </location>
</feature>
<dbReference type="Proteomes" id="UP000216308">
    <property type="component" value="Unassembled WGS sequence"/>
</dbReference>
<protein>
    <submittedName>
        <fullName evidence="2">Uncharacterized protein</fullName>
    </submittedName>
</protein>
<gene>
    <name evidence="2" type="ORF">DJ70_15825</name>
</gene>
<accession>A0A256IBT4</accession>
<organism evidence="2 3">
    <name type="scientific">Halorubrum halodurans</name>
    <dbReference type="NCBI Taxonomy" id="1383851"/>
    <lineage>
        <taxon>Archaea</taxon>
        <taxon>Methanobacteriati</taxon>
        <taxon>Methanobacteriota</taxon>
        <taxon>Stenosarchaea group</taxon>
        <taxon>Halobacteria</taxon>
        <taxon>Halobacteriales</taxon>
        <taxon>Haloferacaceae</taxon>
        <taxon>Halorubrum</taxon>
    </lineage>
</organism>
<dbReference type="EMBL" id="NHPJ01000138">
    <property type="protein sequence ID" value="OYR53632.1"/>
    <property type="molecule type" value="Genomic_DNA"/>
</dbReference>
<evidence type="ECO:0000256" key="1">
    <source>
        <dbReference type="SAM" id="Phobius"/>
    </source>
</evidence>
<keyword evidence="3" id="KW-1185">Reference proteome</keyword>
<dbReference type="AlphaFoldDB" id="A0A256IBT4"/>
<sequence>MSTGVGPARHVRNGIRYAAVGVVLLAAWNFLAPHAGAPSWAPYLDVLPVIAGRTETSGLVNATHVGVLAVAAVVVMRV</sequence>
<comment type="caution">
    <text evidence="2">The sequence shown here is derived from an EMBL/GenBank/DDBJ whole genome shotgun (WGS) entry which is preliminary data.</text>
</comment>
<evidence type="ECO:0000313" key="3">
    <source>
        <dbReference type="Proteomes" id="UP000216308"/>
    </source>
</evidence>
<keyword evidence="1" id="KW-1133">Transmembrane helix</keyword>